<dbReference type="Pfam" id="PF10607">
    <property type="entry name" value="CTLH"/>
    <property type="match status" value="1"/>
</dbReference>
<dbReference type="InterPro" id="IPR024964">
    <property type="entry name" value="CTLH/CRA"/>
</dbReference>
<reference evidence="3 4" key="1">
    <citation type="submission" date="2022-09" db="EMBL/GenBank/DDBJ databases">
        <authorList>
            <person name="Palmer J.M."/>
        </authorList>
    </citation>
    <scope>NUCLEOTIDE SEQUENCE [LARGE SCALE GENOMIC DNA]</scope>
    <source>
        <strain evidence="3 4">DSM 7382</strain>
    </source>
</reference>
<comment type="caution">
    <text evidence="3">The sequence shown here is derived from an EMBL/GenBank/DDBJ whole genome shotgun (WGS) entry which is preliminary data.</text>
</comment>
<keyword evidence="4" id="KW-1185">Reference proteome</keyword>
<proteinExistence type="predicted"/>
<dbReference type="InterPro" id="IPR006594">
    <property type="entry name" value="LisH"/>
</dbReference>
<evidence type="ECO:0000256" key="1">
    <source>
        <dbReference type="SAM" id="MobiDB-lite"/>
    </source>
</evidence>
<accession>A0AAW0GJF4</accession>
<evidence type="ECO:0000313" key="4">
    <source>
        <dbReference type="Proteomes" id="UP001385951"/>
    </source>
</evidence>
<feature type="domain" description="CTLH/CRA C-terminal to LisH motif" evidence="2">
    <location>
        <begin position="89"/>
        <end position="291"/>
    </location>
</feature>
<gene>
    <name evidence="3" type="ORF">QCA50_003056</name>
</gene>
<dbReference type="Pfam" id="PF08513">
    <property type="entry name" value="LisH"/>
    <property type="match status" value="1"/>
</dbReference>
<evidence type="ECO:0000259" key="2">
    <source>
        <dbReference type="Pfam" id="PF10607"/>
    </source>
</evidence>
<dbReference type="InterPro" id="IPR050618">
    <property type="entry name" value="Ubq-SigPath_Reg"/>
</dbReference>
<sequence>MPLVSWRPKEQPVETEGRSMPTPDGLRALVLDFLCHNGYSETARAFVRDSAVRHLDADGDEVMSASDGQEAPVDVLASTLDERLALGERRKEVRMHILSGNIEEATILLNRYFPTVLSPDNETLDETPNSMKPKPCLRYIPSTSVDPDHLALNLRIQSFIEASRTVPLPFSCPLRTSTLFSPPASPQSLKSSPKLSKSDVQSEPNEELLSRAQSLHAEAHCLPKPEDRSKYIEEITSRLCALLAYPIPEEQPELEGYLSFQHREAVADQIDSAILYRLKQLPISKIELAVRYTSTLFAAPAAYNLDVKLPPKAHRPADTQVLQSWLDSVSKPEAFPVSVGVKKSVLHERDSTEAPFPAFDLTQFLDVKS</sequence>
<evidence type="ECO:0000313" key="3">
    <source>
        <dbReference type="EMBL" id="KAK7693488.1"/>
    </source>
</evidence>
<name>A0AAW0GJF4_9APHY</name>
<dbReference type="PROSITE" id="PS50896">
    <property type="entry name" value="LISH"/>
    <property type="match status" value="1"/>
</dbReference>
<dbReference type="AlphaFoldDB" id="A0AAW0GJF4"/>
<feature type="compositionally biased region" description="Basic and acidic residues" evidence="1">
    <location>
        <begin position="7"/>
        <end position="17"/>
    </location>
</feature>
<dbReference type="Proteomes" id="UP001385951">
    <property type="component" value="Unassembled WGS sequence"/>
</dbReference>
<protein>
    <recommendedName>
        <fullName evidence="2">CTLH/CRA C-terminal to LisH motif domain-containing protein</fullName>
    </recommendedName>
</protein>
<feature type="region of interest" description="Disordered" evidence="1">
    <location>
        <begin position="181"/>
        <end position="207"/>
    </location>
</feature>
<dbReference type="EMBL" id="JASBNA010000003">
    <property type="protein sequence ID" value="KAK7693488.1"/>
    <property type="molecule type" value="Genomic_DNA"/>
</dbReference>
<dbReference type="PANTHER" id="PTHR12864">
    <property type="entry name" value="RAN BINDING PROTEIN 9-RELATED"/>
    <property type="match status" value="1"/>
</dbReference>
<organism evidence="3 4">
    <name type="scientific">Cerrena zonata</name>
    <dbReference type="NCBI Taxonomy" id="2478898"/>
    <lineage>
        <taxon>Eukaryota</taxon>
        <taxon>Fungi</taxon>
        <taxon>Dikarya</taxon>
        <taxon>Basidiomycota</taxon>
        <taxon>Agaricomycotina</taxon>
        <taxon>Agaricomycetes</taxon>
        <taxon>Polyporales</taxon>
        <taxon>Cerrenaceae</taxon>
        <taxon>Cerrena</taxon>
    </lineage>
</organism>
<feature type="compositionally biased region" description="Low complexity" evidence="1">
    <location>
        <begin position="186"/>
        <end position="195"/>
    </location>
</feature>
<feature type="region of interest" description="Disordered" evidence="1">
    <location>
        <begin position="1"/>
        <end position="21"/>
    </location>
</feature>